<keyword evidence="5 9" id="KW-0808">Transferase</keyword>
<protein>
    <recommendedName>
        <fullName evidence="9">Methylated-DNA--protein-cysteine methyltransferase</fullName>
        <ecNumber evidence="9">2.1.1.63</ecNumber>
    </recommendedName>
    <alternativeName>
        <fullName evidence="9">6-O-methylguanine-DNA methyltransferase</fullName>
        <shortName evidence="9">MGMT</shortName>
    </alternativeName>
    <alternativeName>
        <fullName evidence="9">O-6-methylguanine-DNA-alkyltransferase</fullName>
    </alternativeName>
</protein>
<dbReference type="GO" id="GO:0032259">
    <property type="term" value="P:methylation"/>
    <property type="evidence" value="ECO:0007669"/>
    <property type="project" value="UniProtKB-KW"/>
</dbReference>
<reference evidence="12 13" key="1">
    <citation type="submission" date="2016-01" db="EMBL/GenBank/DDBJ databases">
        <authorList>
            <consortium name="TB Trials Study Group"/>
            <person name="Sutton G."/>
            <person name="Brinkac L."/>
            <person name="Sanka R."/>
            <person name="Adams M."/>
            <person name="Lau E.L."/>
            <person name="Macaden R."/>
            <person name="Grewal H.M.S."/>
        </authorList>
    </citation>
    <scope>NUCLEOTIDE SEQUENCE [LARGE SCALE GENOMIC DNA]</scope>
    <source>
        <strain evidence="12 13">IS-1744</strain>
    </source>
</reference>
<keyword evidence="7 9" id="KW-0234">DNA repair</keyword>
<gene>
    <name evidence="12" type="ORF">AU192_15945</name>
</gene>
<feature type="domain" description="Methylated-DNA-[protein]-cysteine S-methyltransferase DNA binding" evidence="10">
    <location>
        <begin position="77"/>
        <end position="156"/>
    </location>
</feature>
<dbReference type="Pfam" id="PF01035">
    <property type="entry name" value="DNA_binding_1"/>
    <property type="match status" value="1"/>
</dbReference>
<comment type="catalytic activity">
    <reaction evidence="8 9">
        <text>a 6-O-methyl-2'-deoxyguanosine in DNA + L-cysteinyl-[protein] = S-methyl-L-cysteinyl-[protein] + a 2'-deoxyguanosine in DNA</text>
        <dbReference type="Rhea" id="RHEA:24000"/>
        <dbReference type="Rhea" id="RHEA-COMP:10131"/>
        <dbReference type="Rhea" id="RHEA-COMP:10132"/>
        <dbReference type="Rhea" id="RHEA-COMP:11367"/>
        <dbReference type="Rhea" id="RHEA-COMP:11368"/>
        <dbReference type="ChEBI" id="CHEBI:29950"/>
        <dbReference type="ChEBI" id="CHEBI:82612"/>
        <dbReference type="ChEBI" id="CHEBI:85445"/>
        <dbReference type="ChEBI" id="CHEBI:85448"/>
        <dbReference type="EC" id="2.1.1.63"/>
    </reaction>
</comment>
<keyword evidence="6 9" id="KW-0227">DNA damage</keyword>
<dbReference type="RefSeq" id="WP_064397478.1">
    <property type="nucleotide sequence ID" value="NZ_LQIR01000023.1"/>
</dbReference>
<feature type="active site" description="Nucleophile; methyl group acceptor" evidence="9">
    <location>
        <position position="128"/>
    </location>
</feature>
<comment type="function">
    <text evidence="9">Involved in the cellular defense against the biological effects of O6-methylguanine (O6-MeG) and O4-methylthymine (O4-MeT) in DNA. Repairs the methylated nucleobase in DNA by stoichiometrically transferring the methyl group to a cysteine residue in the enzyme. This is a suicide reaction: the enzyme is irreversibly inactivated.</text>
</comment>
<evidence type="ECO:0000256" key="7">
    <source>
        <dbReference type="ARBA" id="ARBA00023204"/>
    </source>
</evidence>
<dbReference type="InterPro" id="IPR001497">
    <property type="entry name" value="MethylDNA_cys_MeTrfase_AS"/>
</dbReference>
<dbReference type="HAMAP" id="MF_00772">
    <property type="entry name" value="OGT"/>
    <property type="match status" value="1"/>
</dbReference>
<dbReference type="SUPFAM" id="SSF53155">
    <property type="entry name" value="Methylated DNA-protein cysteine methyltransferase domain"/>
    <property type="match status" value="1"/>
</dbReference>
<name>A0A101A689_9MYCO</name>
<dbReference type="InterPro" id="IPR036631">
    <property type="entry name" value="MGMT_N_sf"/>
</dbReference>
<dbReference type="InterPro" id="IPR014048">
    <property type="entry name" value="MethylDNA_cys_MeTrfase_DNA-bd"/>
</dbReference>
<dbReference type="EMBL" id="LQIR01000023">
    <property type="protein sequence ID" value="KUI14740.1"/>
    <property type="molecule type" value="Genomic_DNA"/>
</dbReference>
<dbReference type="Gene3D" id="3.30.160.70">
    <property type="entry name" value="Methylated DNA-protein cysteine methyltransferase domain"/>
    <property type="match status" value="1"/>
</dbReference>
<evidence type="ECO:0000259" key="11">
    <source>
        <dbReference type="Pfam" id="PF02870"/>
    </source>
</evidence>
<evidence type="ECO:0000313" key="12">
    <source>
        <dbReference type="EMBL" id="KUI14740.1"/>
    </source>
</evidence>
<dbReference type="Pfam" id="PF02870">
    <property type="entry name" value="Methyltransf_1N"/>
    <property type="match status" value="1"/>
</dbReference>
<evidence type="ECO:0000313" key="13">
    <source>
        <dbReference type="Proteomes" id="UP000053707"/>
    </source>
</evidence>
<dbReference type="PROSITE" id="PS00374">
    <property type="entry name" value="MGMT"/>
    <property type="match status" value="1"/>
</dbReference>
<dbReference type="FunFam" id="1.10.10.10:FF:000214">
    <property type="entry name" value="Methylated-DNA--protein-cysteine methyltransferase"/>
    <property type="match status" value="1"/>
</dbReference>
<evidence type="ECO:0000256" key="8">
    <source>
        <dbReference type="ARBA" id="ARBA00049348"/>
    </source>
</evidence>
<dbReference type="GO" id="GO:0005737">
    <property type="term" value="C:cytoplasm"/>
    <property type="evidence" value="ECO:0007669"/>
    <property type="project" value="UniProtKB-SubCell"/>
</dbReference>
<dbReference type="Proteomes" id="UP000053707">
    <property type="component" value="Unassembled WGS sequence"/>
</dbReference>
<evidence type="ECO:0000256" key="2">
    <source>
        <dbReference type="ARBA" id="ARBA00008711"/>
    </source>
</evidence>
<dbReference type="InterPro" id="IPR023546">
    <property type="entry name" value="MGMT"/>
</dbReference>
<evidence type="ECO:0000256" key="4">
    <source>
        <dbReference type="ARBA" id="ARBA00022603"/>
    </source>
</evidence>
<accession>A0A101A689</accession>
<dbReference type="InterPro" id="IPR008332">
    <property type="entry name" value="MethylG_MeTrfase_N"/>
</dbReference>
<dbReference type="PANTHER" id="PTHR10815">
    <property type="entry name" value="METHYLATED-DNA--PROTEIN-CYSTEINE METHYLTRANSFERASE"/>
    <property type="match status" value="1"/>
</dbReference>
<dbReference type="SUPFAM" id="SSF46767">
    <property type="entry name" value="Methylated DNA-protein cysteine methyltransferase, C-terminal domain"/>
    <property type="match status" value="1"/>
</dbReference>
<proteinExistence type="inferred from homology"/>
<comment type="catalytic activity">
    <reaction evidence="1 9">
        <text>a 4-O-methyl-thymidine in DNA + L-cysteinyl-[protein] = a thymidine in DNA + S-methyl-L-cysteinyl-[protein]</text>
        <dbReference type="Rhea" id="RHEA:53428"/>
        <dbReference type="Rhea" id="RHEA-COMP:10131"/>
        <dbReference type="Rhea" id="RHEA-COMP:10132"/>
        <dbReference type="Rhea" id="RHEA-COMP:13555"/>
        <dbReference type="Rhea" id="RHEA-COMP:13556"/>
        <dbReference type="ChEBI" id="CHEBI:29950"/>
        <dbReference type="ChEBI" id="CHEBI:82612"/>
        <dbReference type="ChEBI" id="CHEBI:137386"/>
        <dbReference type="ChEBI" id="CHEBI:137387"/>
        <dbReference type="EC" id="2.1.1.63"/>
    </reaction>
</comment>
<dbReference type="PANTHER" id="PTHR10815:SF5">
    <property type="entry name" value="METHYLATED-DNA--PROTEIN-CYSTEINE METHYLTRANSFERASE"/>
    <property type="match status" value="1"/>
</dbReference>
<evidence type="ECO:0000256" key="6">
    <source>
        <dbReference type="ARBA" id="ARBA00022763"/>
    </source>
</evidence>
<organism evidence="12 13">
    <name type="scientific">Mycobacterium lehmannii</name>
    <dbReference type="NCBI Taxonomy" id="2048550"/>
    <lineage>
        <taxon>Bacteria</taxon>
        <taxon>Bacillati</taxon>
        <taxon>Actinomycetota</taxon>
        <taxon>Actinomycetes</taxon>
        <taxon>Mycobacteriales</taxon>
        <taxon>Mycobacteriaceae</taxon>
        <taxon>Mycobacterium</taxon>
    </lineage>
</organism>
<evidence type="ECO:0000256" key="9">
    <source>
        <dbReference type="HAMAP-Rule" id="MF_00772"/>
    </source>
</evidence>
<feature type="domain" description="Methylguanine DNA methyltransferase ribonuclease-like" evidence="11">
    <location>
        <begin position="5"/>
        <end position="72"/>
    </location>
</feature>
<comment type="similarity">
    <text evidence="2 9">Belongs to the MGMT family.</text>
</comment>
<sequence length="167" mass="18273">MEAIHFRVVDSPVGPLTLAGKDTRLRHLRMVDQTYEPSREGWIADNDAFPEAVEQLEAYFAGELTEFDLDLDMVGTPFQRKVWSALLTIPYGETRSYGEIARQIGAAGAFRAVGLANGHNPIGIIVPCHRVIGANGSLTGYGGGLDRKRALLDMEKSRVSPALTLFD</sequence>
<keyword evidence="13" id="KW-1185">Reference proteome</keyword>
<dbReference type="InterPro" id="IPR036388">
    <property type="entry name" value="WH-like_DNA-bd_sf"/>
</dbReference>
<evidence type="ECO:0000256" key="3">
    <source>
        <dbReference type="ARBA" id="ARBA00022490"/>
    </source>
</evidence>
<dbReference type="NCBIfam" id="TIGR00589">
    <property type="entry name" value="ogt"/>
    <property type="match status" value="1"/>
</dbReference>
<comment type="caution">
    <text evidence="12">The sequence shown here is derived from an EMBL/GenBank/DDBJ whole genome shotgun (WGS) entry which is preliminary data.</text>
</comment>
<comment type="subcellular location">
    <subcellularLocation>
        <location evidence="9">Cytoplasm</location>
    </subcellularLocation>
</comment>
<dbReference type="EC" id="2.1.1.63" evidence="9"/>
<dbReference type="CDD" id="cd06445">
    <property type="entry name" value="ATase"/>
    <property type="match status" value="1"/>
</dbReference>
<evidence type="ECO:0000256" key="5">
    <source>
        <dbReference type="ARBA" id="ARBA00022679"/>
    </source>
</evidence>
<evidence type="ECO:0000256" key="1">
    <source>
        <dbReference type="ARBA" id="ARBA00001286"/>
    </source>
</evidence>
<dbReference type="GO" id="GO:0003908">
    <property type="term" value="F:methylated-DNA-[protein]-cysteine S-methyltransferase activity"/>
    <property type="evidence" value="ECO:0007669"/>
    <property type="project" value="UniProtKB-UniRule"/>
</dbReference>
<dbReference type="InterPro" id="IPR036217">
    <property type="entry name" value="MethylDNA_cys_MeTrfase_DNAb"/>
</dbReference>
<evidence type="ECO:0000259" key="10">
    <source>
        <dbReference type="Pfam" id="PF01035"/>
    </source>
</evidence>
<dbReference type="AlphaFoldDB" id="A0A101A689"/>
<keyword evidence="4 9" id="KW-0489">Methyltransferase</keyword>
<dbReference type="Gene3D" id="1.10.10.10">
    <property type="entry name" value="Winged helix-like DNA-binding domain superfamily/Winged helix DNA-binding domain"/>
    <property type="match status" value="1"/>
</dbReference>
<keyword evidence="3 9" id="KW-0963">Cytoplasm</keyword>
<comment type="miscellaneous">
    <text evidence="9">This enzyme catalyzes only one turnover and therefore is not strictly catalytic. According to one definition, an enzyme is a biocatalyst that acts repeatedly and over many reaction cycles.</text>
</comment>
<dbReference type="GO" id="GO:0006307">
    <property type="term" value="P:DNA alkylation repair"/>
    <property type="evidence" value="ECO:0007669"/>
    <property type="project" value="UniProtKB-UniRule"/>
</dbReference>